<protein>
    <submittedName>
        <fullName evidence="1">Uncharacterized protein</fullName>
    </submittedName>
</protein>
<sequence>MANSKDTRFTLMAFPQGIDAAGNLTIHILFIPRNFSPLELVNTIFGAGNVARPFADTQPSFDVVVVNNADEFPGKIAANERTETLGLNYSDQVKRIYETIKLAKNEDGKPKYFDIDEQLSSDNPAQSAEQRAPAAEDVSKSVKKYLPETYRKAFNFTSPRVKNAVTDDSYHCAMRDNNPPVPAPKYDKISWGKVYAHLLRQPLMAEKAGLLYKTVVTLQADDYKKGGWLYVNVTNGTTYGVEQSKSLAGAGDVFVKRYAARIPALKKEVNGDFTPRSLFSAILFPVVKQGESPVGIYDELYIENANYTDGFAKVVHVNQPVSGNLLAEEQDGFHPQKEMGIRMGWDDEQILIWYLRQLAKDANVNGGVDRLDAPLGVAGYHIDVKDTDVPGSPWESLTAVQSNGDMLLEDINIGRYKGELPFQVYPVKLYGVATSNYWLPMYFANWNDHSLVIPDKTASEIHLIAEGMQNVNGTLENRNVKLSDTYSPVTANVKLRYGKAYNFRVRLTDLTGGGPDETKQPNNLSRSSEATTRFKRYVAPYALEIVNKDEVLDSTDDLNFEGDTLIVKRPLIGYPSVVYTGRYSDPVSLLKASIQSQLAAALPGQTANVNIGLSDPDVTRVAIKVEVETLQMDNLASDNGKEHYITIYNTFRKFDDRNFDGELQLKFQYKDYAILNFNDLPFHPFDNAGDNATIAADHGDLILPTCRNIRLTIRGVGDSDDGYWGNVSADDALDSRYGKVTILKMRRDSVRETQLFSGIDDPQRLQGIYLQPDPVPVYNGRVTVEQILPLSEGLPNIVQRLAKQLDVNSNEMTLIGNKGERTLFWCSNLIRHTLSPDNSSITFAGKNELAHHWLVVTTLNINRDWSWDGLETLSFTIERRKSLEDNPIDPAAREAKIKSLSYQPIGSLETRRIAPFQAIQNGDDGYIHREYTRIILIDIVDPLPVAGKNPDTILTQYRITPLFKTGIIPDVESFETKDLLLPVTVNPSQVPKVTGAGIALSPYVRNEKYSATEARRRFLWLEFENGPDDPRDALFARPLAYAPDQLISNNHPSLYAIDEEPRLPVDPEYTRVIIPDSAHDHVGLKAMQKMEKSTDGHQFYLLPLPEGLHSESAELFGFYTYEFRFGHTDQLWSTGQGRFGRPFHLTGLQHPAPNLLCTVNRDEKQIRVKAPFAMAVHNGQNVTANPPRTSIWCLLYAQVKQADGMGYRNILIGEKNLVYKVVGILNNPIRHGQDAAGLKEAKRLAIQQQYLQVAQQKEAVKYSEGMWLNAEVEEILDLYGLPIDSPLSVLCVEVFGYIRNLADHVTDLETVKAKMIESVTVNLDQAVGAYLSKTLKKPIEPNIDDSLPMSDELGLYRILRTSPLTEVPFICCTE</sequence>
<evidence type="ECO:0000313" key="2">
    <source>
        <dbReference type="Proteomes" id="UP001214530"/>
    </source>
</evidence>
<evidence type="ECO:0000313" key="1">
    <source>
        <dbReference type="EMBL" id="WEK20632.1"/>
    </source>
</evidence>
<organism evidence="1 2">
    <name type="scientific">Candidatus Pedobacter colombiensis</name>
    <dbReference type="NCBI Taxonomy" id="3121371"/>
    <lineage>
        <taxon>Bacteria</taxon>
        <taxon>Pseudomonadati</taxon>
        <taxon>Bacteroidota</taxon>
        <taxon>Sphingobacteriia</taxon>
        <taxon>Sphingobacteriales</taxon>
        <taxon>Sphingobacteriaceae</taxon>
        <taxon>Pedobacter</taxon>
    </lineage>
</organism>
<reference evidence="1" key="1">
    <citation type="submission" date="2023-03" db="EMBL/GenBank/DDBJ databases">
        <title>Andean soil-derived lignocellulolytic bacterial consortium as a source of novel taxa and putative plastic-active enzymes.</title>
        <authorList>
            <person name="Diaz-Garcia L."/>
            <person name="Chuvochina M."/>
            <person name="Feuerriegel G."/>
            <person name="Bunk B."/>
            <person name="Sproer C."/>
            <person name="Streit W.R."/>
            <person name="Rodriguez L.M."/>
            <person name="Overmann J."/>
            <person name="Jimenez D.J."/>
        </authorList>
    </citation>
    <scope>NUCLEOTIDE SEQUENCE</scope>
    <source>
        <strain evidence="1">MAG 3858</strain>
    </source>
</reference>
<dbReference type="EMBL" id="CP119313">
    <property type="protein sequence ID" value="WEK20632.1"/>
    <property type="molecule type" value="Genomic_DNA"/>
</dbReference>
<gene>
    <name evidence="1" type="ORF">P0Y49_05710</name>
</gene>
<dbReference type="Proteomes" id="UP001214530">
    <property type="component" value="Chromosome"/>
</dbReference>
<proteinExistence type="predicted"/>
<name>A0AAJ5W9R1_9SPHI</name>
<accession>A0AAJ5W9R1</accession>